<protein>
    <submittedName>
        <fullName evidence="1">Uncharacterized protein</fullName>
    </submittedName>
</protein>
<sequence>MADQESNQNRFYRDQEARIMAMFQDESSDWDRLTNELDEALADPFLPRLDRANFHAIRALSAGTDAQEHIDRARTTMQGIVEYLKVIEKSDEEIEVLMAPLKDLVDTVEGIMERFNAEGSIEEEQSG</sequence>
<organism evidence="1 2">
    <name type="scientific">Cryoendolithus antarcticus</name>
    <dbReference type="NCBI Taxonomy" id="1507870"/>
    <lineage>
        <taxon>Eukaryota</taxon>
        <taxon>Fungi</taxon>
        <taxon>Dikarya</taxon>
        <taxon>Ascomycota</taxon>
        <taxon>Pezizomycotina</taxon>
        <taxon>Dothideomycetes</taxon>
        <taxon>Dothideomycetidae</taxon>
        <taxon>Cladosporiales</taxon>
        <taxon>Cladosporiaceae</taxon>
        <taxon>Cryoendolithus</taxon>
    </lineage>
</organism>
<keyword evidence="2" id="KW-1185">Reference proteome</keyword>
<evidence type="ECO:0000313" key="2">
    <source>
        <dbReference type="Proteomes" id="UP000192596"/>
    </source>
</evidence>
<dbReference type="InParanoid" id="A0A1V8TJU4"/>
<dbReference type="OrthoDB" id="3942005at2759"/>
<accession>A0A1V8TJU4</accession>
<gene>
    <name evidence="1" type="ORF">B0A48_03380</name>
</gene>
<proteinExistence type="predicted"/>
<reference evidence="2" key="1">
    <citation type="submission" date="2017-03" db="EMBL/GenBank/DDBJ databases">
        <title>Genomes of endolithic fungi from Antarctica.</title>
        <authorList>
            <person name="Coleine C."/>
            <person name="Masonjones S."/>
            <person name="Stajich J.E."/>
        </authorList>
    </citation>
    <scope>NUCLEOTIDE SEQUENCE [LARGE SCALE GENOMIC DNA]</scope>
    <source>
        <strain evidence="2">CCFEE 5527</strain>
    </source>
</reference>
<evidence type="ECO:0000313" key="1">
    <source>
        <dbReference type="EMBL" id="OQO11653.1"/>
    </source>
</evidence>
<dbReference type="Proteomes" id="UP000192596">
    <property type="component" value="Unassembled WGS sequence"/>
</dbReference>
<dbReference type="AlphaFoldDB" id="A0A1V8TJU4"/>
<dbReference type="EMBL" id="NAJO01000006">
    <property type="protein sequence ID" value="OQO11653.1"/>
    <property type="molecule type" value="Genomic_DNA"/>
</dbReference>
<name>A0A1V8TJU4_9PEZI</name>
<comment type="caution">
    <text evidence="1">The sequence shown here is derived from an EMBL/GenBank/DDBJ whole genome shotgun (WGS) entry which is preliminary data.</text>
</comment>